<comment type="caution">
    <text evidence="4">The sequence shown here is derived from an EMBL/GenBank/DDBJ whole genome shotgun (WGS) entry which is preliminary data.</text>
</comment>
<dbReference type="InterPro" id="IPR051448">
    <property type="entry name" value="CdaR-like_regulators"/>
</dbReference>
<dbReference type="InterPro" id="IPR042070">
    <property type="entry name" value="PucR_C-HTH_sf"/>
</dbReference>
<accession>A0A7K0CUF8</accession>
<organism evidence="4 5">
    <name type="scientific">Nocardia macrotermitis</name>
    <dbReference type="NCBI Taxonomy" id="2585198"/>
    <lineage>
        <taxon>Bacteria</taxon>
        <taxon>Bacillati</taxon>
        <taxon>Actinomycetota</taxon>
        <taxon>Actinomycetes</taxon>
        <taxon>Mycobacteriales</taxon>
        <taxon>Nocardiaceae</taxon>
        <taxon>Nocardia</taxon>
    </lineage>
</organism>
<name>A0A7K0CUF8_9NOCA</name>
<keyword evidence="5" id="KW-1185">Reference proteome</keyword>
<evidence type="ECO:0000259" key="2">
    <source>
        <dbReference type="Pfam" id="PF13556"/>
    </source>
</evidence>
<sequence>MTRMRASAMYSNRAPVRTGPQPVHPTTLVRSVVENLDLTAIASRMDRRLRADLVELVRYSVRELTEPADPDTDTESVTERLESIARRWAQRELPIEILHRAVHAAVSASLQWWARGVTWSDGRIVRAEGADLIDALRTLSAAVARGYAAEVRAMTTEGRIAAVSLASGLLAGRADGTRTAGYAAALSNSYLVVAIAIGAHPQENDPRLDARVVARRKLRRIQAELATGCRPHTLSLLSVDGGTILIPADTPAADTPAADTPAVDTDDVDTGDVATDHVGTGDVATDHVGTGDVATDHVGTGDVATDHVGTGDVETGDVGIGGVGTSDVRIGGVGIGDVGIGGVGTGDVGIGGVGTSDVRIGGVGTGDVGTGDVGTDHPGTEQRVSELIDRLTEVAGAPITATFVEAAQAAIPQSADLAHELLDLAMHLGRGPGLHRFRDLACEYQLSRPGRANRRIRSVLDPLRAEPTLLDTLRAYLGPPGTQDTIARRLGISVGTLRRRLTRIEALTGLNPETATDSWHLRSSLVAHTVTGEKLGSNAENTGSPLDRAG</sequence>
<evidence type="ECO:0000313" key="4">
    <source>
        <dbReference type="EMBL" id="MQY17116.1"/>
    </source>
</evidence>
<feature type="region of interest" description="Disordered" evidence="1">
    <location>
        <begin position="1"/>
        <end position="23"/>
    </location>
</feature>
<evidence type="ECO:0008006" key="6">
    <source>
        <dbReference type="Google" id="ProtNLM"/>
    </source>
</evidence>
<dbReference type="EMBL" id="WEGK01000001">
    <property type="protein sequence ID" value="MQY17116.1"/>
    <property type="molecule type" value="Genomic_DNA"/>
</dbReference>
<evidence type="ECO:0000259" key="3">
    <source>
        <dbReference type="Pfam" id="PF14361"/>
    </source>
</evidence>
<dbReference type="PANTHER" id="PTHR33744">
    <property type="entry name" value="CARBOHYDRATE DIACID REGULATOR"/>
    <property type="match status" value="1"/>
</dbReference>
<gene>
    <name evidence="4" type="ORF">NRB20_01790</name>
</gene>
<dbReference type="AlphaFoldDB" id="A0A7K0CUF8"/>
<protein>
    <recommendedName>
        <fullName evidence="6">PucR C-terminal helix-turn-helix domain-containing protein</fullName>
    </recommendedName>
</protein>
<dbReference type="InterPro" id="IPR025751">
    <property type="entry name" value="RsbRD_N_dom"/>
</dbReference>
<feature type="domain" description="RsbT co-antagonist protein RsbRD N-terminal" evidence="3">
    <location>
        <begin position="41"/>
        <end position="157"/>
    </location>
</feature>
<reference evidence="4 5" key="1">
    <citation type="submission" date="2019-10" db="EMBL/GenBank/DDBJ databases">
        <title>Nocardia macrotermitis sp. nov. and Nocardia aurantia sp. nov., isolated from the gut of fungus growing-termite Macrotermes natalensis.</title>
        <authorList>
            <person name="Benndorf R."/>
            <person name="Schwitalla J."/>
            <person name="Martin K."/>
            <person name="De Beer W."/>
            <person name="Kaster A.-K."/>
            <person name="Vollmers J."/>
            <person name="Poulsen M."/>
            <person name="Beemelmanns C."/>
        </authorList>
    </citation>
    <scope>NUCLEOTIDE SEQUENCE [LARGE SCALE GENOMIC DNA]</scope>
    <source>
        <strain evidence="4 5">RB20</strain>
    </source>
</reference>
<dbReference type="Proteomes" id="UP000438448">
    <property type="component" value="Unassembled WGS sequence"/>
</dbReference>
<feature type="domain" description="PucR C-terminal helix-turn-helix" evidence="2">
    <location>
        <begin position="469"/>
        <end position="525"/>
    </location>
</feature>
<dbReference type="PANTHER" id="PTHR33744:SF7">
    <property type="entry name" value="PUCR FAMILY TRANSCRIPTIONAL REGULATOR"/>
    <property type="match status" value="1"/>
</dbReference>
<evidence type="ECO:0000256" key="1">
    <source>
        <dbReference type="SAM" id="MobiDB-lite"/>
    </source>
</evidence>
<proteinExistence type="predicted"/>
<dbReference type="Pfam" id="PF14361">
    <property type="entry name" value="RsbRD_N"/>
    <property type="match status" value="1"/>
</dbReference>
<evidence type="ECO:0000313" key="5">
    <source>
        <dbReference type="Proteomes" id="UP000438448"/>
    </source>
</evidence>
<dbReference type="Pfam" id="PF13556">
    <property type="entry name" value="HTH_30"/>
    <property type="match status" value="1"/>
</dbReference>
<dbReference type="Gene3D" id="1.10.10.2840">
    <property type="entry name" value="PucR C-terminal helix-turn-helix domain"/>
    <property type="match status" value="1"/>
</dbReference>
<dbReference type="InterPro" id="IPR025736">
    <property type="entry name" value="PucR_C-HTH_dom"/>
</dbReference>